<sequence>MAVTLSAAAAAGSLPRKWGGVFGQERGGDGCATGRGDVESVAVEEAEEAPKFRAVRPFHPGRLHAALQRLASPDVPEERGLRLEGIAWLATQPNLQGLVSTNEAGACVVEPGDPWWAVIPRSKWPEGLEDAIAPLWHEPHGDRQSEVALVWPDDAAEGRCTPSALHAARERWFATLEACVMKPSEDELPLDELDDPFADAWAPVLREAAEQERLAKIADDSYYVLAPTPTNVFAEFRFIT</sequence>
<evidence type="ECO:0000313" key="3">
    <source>
        <dbReference type="Proteomes" id="UP000013827"/>
    </source>
</evidence>
<dbReference type="InterPro" id="IPR051927">
    <property type="entry name" value="Zn_Chap_cDPG_Synth"/>
</dbReference>
<dbReference type="Proteomes" id="UP000013827">
    <property type="component" value="Unassembled WGS sequence"/>
</dbReference>
<dbReference type="InterPro" id="IPR011629">
    <property type="entry name" value="CobW-like_C"/>
</dbReference>
<dbReference type="PANTHER" id="PTHR43603:SF1">
    <property type="entry name" value="ZINC-REGULATED GTPASE METALLOPROTEIN ACTIVATOR 1"/>
    <property type="match status" value="1"/>
</dbReference>
<name>A0A0D3IPK1_EMIH1</name>
<dbReference type="KEGG" id="ehx:EMIHUDRAFT_212951"/>
<reference evidence="2" key="2">
    <citation type="submission" date="2024-10" db="UniProtKB">
        <authorList>
            <consortium name="EnsemblProtists"/>
        </authorList>
    </citation>
    <scope>IDENTIFICATION</scope>
</reference>
<dbReference type="Pfam" id="PF07683">
    <property type="entry name" value="CobW_C"/>
    <property type="match status" value="1"/>
</dbReference>
<dbReference type="PANTHER" id="PTHR43603">
    <property type="entry name" value="COBW DOMAIN-CONTAINING PROTEIN DDB_G0274527"/>
    <property type="match status" value="1"/>
</dbReference>
<feature type="domain" description="CobW C-terminal" evidence="1">
    <location>
        <begin position="47"/>
        <end position="180"/>
    </location>
</feature>
<dbReference type="AlphaFoldDB" id="A0A0D3IPK1"/>
<dbReference type="PaxDb" id="2903-EOD13186"/>
<protein>
    <recommendedName>
        <fullName evidence="1">CobW C-terminal domain-containing protein</fullName>
    </recommendedName>
</protein>
<dbReference type="EnsemblProtists" id="EOD13186">
    <property type="protein sequence ID" value="EOD13186"/>
    <property type="gene ID" value="EMIHUDRAFT_212951"/>
</dbReference>
<dbReference type="HOGENOM" id="CLU_1158203_0_0_1"/>
<dbReference type="GeneID" id="17259322"/>
<keyword evidence="3" id="KW-1185">Reference proteome</keyword>
<accession>A0A0D3IPK1</accession>
<dbReference type="STRING" id="2903.R1DQV9"/>
<organism evidence="2 3">
    <name type="scientific">Emiliania huxleyi (strain CCMP1516)</name>
    <dbReference type="NCBI Taxonomy" id="280463"/>
    <lineage>
        <taxon>Eukaryota</taxon>
        <taxon>Haptista</taxon>
        <taxon>Haptophyta</taxon>
        <taxon>Prymnesiophyceae</taxon>
        <taxon>Isochrysidales</taxon>
        <taxon>Noelaerhabdaceae</taxon>
        <taxon>Emiliania</taxon>
    </lineage>
</organism>
<reference evidence="3" key="1">
    <citation type="journal article" date="2013" name="Nature">
        <title>Pan genome of the phytoplankton Emiliania underpins its global distribution.</title>
        <authorList>
            <person name="Read B.A."/>
            <person name="Kegel J."/>
            <person name="Klute M.J."/>
            <person name="Kuo A."/>
            <person name="Lefebvre S.C."/>
            <person name="Maumus F."/>
            <person name="Mayer C."/>
            <person name="Miller J."/>
            <person name="Monier A."/>
            <person name="Salamov A."/>
            <person name="Young J."/>
            <person name="Aguilar M."/>
            <person name="Claverie J.M."/>
            <person name="Frickenhaus S."/>
            <person name="Gonzalez K."/>
            <person name="Herman E.K."/>
            <person name="Lin Y.C."/>
            <person name="Napier J."/>
            <person name="Ogata H."/>
            <person name="Sarno A.F."/>
            <person name="Shmutz J."/>
            <person name="Schroeder D."/>
            <person name="de Vargas C."/>
            <person name="Verret F."/>
            <person name="von Dassow P."/>
            <person name="Valentin K."/>
            <person name="Van de Peer Y."/>
            <person name="Wheeler G."/>
            <person name="Dacks J.B."/>
            <person name="Delwiche C.F."/>
            <person name="Dyhrman S.T."/>
            <person name="Glockner G."/>
            <person name="John U."/>
            <person name="Richards T."/>
            <person name="Worden A.Z."/>
            <person name="Zhang X."/>
            <person name="Grigoriev I.V."/>
            <person name="Allen A.E."/>
            <person name="Bidle K."/>
            <person name="Borodovsky M."/>
            <person name="Bowler C."/>
            <person name="Brownlee C."/>
            <person name="Cock J.M."/>
            <person name="Elias M."/>
            <person name="Gladyshev V.N."/>
            <person name="Groth M."/>
            <person name="Guda C."/>
            <person name="Hadaegh A."/>
            <person name="Iglesias-Rodriguez M.D."/>
            <person name="Jenkins J."/>
            <person name="Jones B.M."/>
            <person name="Lawson T."/>
            <person name="Leese F."/>
            <person name="Lindquist E."/>
            <person name="Lobanov A."/>
            <person name="Lomsadze A."/>
            <person name="Malik S.B."/>
            <person name="Marsh M.E."/>
            <person name="Mackinder L."/>
            <person name="Mock T."/>
            <person name="Mueller-Roeber B."/>
            <person name="Pagarete A."/>
            <person name="Parker M."/>
            <person name="Probert I."/>
            <person name="Quesneville H."/>
            <person name="Raines C."/>
            <person name="Rensing S.A."/>
            <person name="Riano-Pachon D.M."/>
            <person name="Richier S."/>
            <person name="Rokitta S."/>
            <person name="Shiraiwa Y."/>
            <person name="Soanes D.M."/>
            <person name="van der Giezen M."/>
            <person name="Wahlund T.M."/>
            <person name="Williams B."/>
            <person name="Wilson W."/>
            <person name="Wolfe G."/>
            <person name="Wurch L.L."/>
        </authorList>
    </citation>
    <scope>NUCLEOTIDE SEQUENCE</scope>
</reference>
<proteinExistence type="predicted"/>
<evidence type="ECO:0000313" key="2">
    <source>
        <dbReference type="EnsemblProtists" id="EOD13186"/>
    </source>
</evidence>
<dbReference type="SMART" id="SM00833">
    <property type="entry name" value="CobW_C"/>
    <property type="match status" value="1"/>
</dbReference>
<evidence type="ECO:0000259" key="1">
    <source>
        <dbReference type="SMART" id="SM00833"/>
    </source>
</evidence>
<dbReference type="RefSeq" id="XP_005765615.1">
    <property type="nucleotide sequence ID" value="XM_005765558.1"/>
</dbReference>